<dbReference type="AlphaFoldDB" id="A0A3S5A861"/>
<dbReference type="EMBL" id="CAAALY010032310">
    <property type="protein sequence ID" value="VEL17369.1"/>
    <property type="molecule type" value="Genomic_DNA"/>
</dbReference>
<keyword evidence="2" id="KW-1133">Transmembrane helix</keyword>
<sequence length="366" mass="40367">MRRESDLSVTGSFGRTGSIINGSHLGVRRISGDPSTLYSTSNAVVTSGIIPFCLSTTETVFPRYRADTDEVLDPEFESSLKPSPAYESGPSDLVEEDEEEAGDDEGGFENAKEALPEEPLKESVLDDTKQFKASYDLCDIAEKDSLTLQNSTSRAIICSQSTPVIIKEAGSKGIPCRKPFRFCHSSSVQSEYNCDQEKDKTLSGELVAAHDSAKQHFDSETMPSSSDRNPLLPVGTSCLMDSPDQNNDKDEIINSKAAEVSRKTVGTNLQYEMEPGRDSRLYPKLCSKKKDPELVDLDRFCDNLLPSTSWNKNWAFPPYLPCLEASALLQKQANTWAELAVKEVIYADLVLVVSFTFLIAFLNLVQ</sequence>
<organism evidence="3 4">
    <name type="scientific">Protopolystoma xenopodis</name>
    <dbReference type="NCBI Taxonomy" id="117903"/>
    <lineage>
        <taxon>Eukaryota</taxon>
        <taxon>Metazoa</taxon>
        <taxon>Spiralia</taxon>
        <taxon>Lophotrochozoa</taxon>
        <taxon>Platyhelminthes</taxon>
        <taxon>Monogenea</taxon>
        <taxon>Polyopisthocotylea</taxon>
        <taxon>Polystomatidea</taxon>
        <taxon>Polystomatidae</taxon>
        <taxon>Protopolystoma</taxon>
    </lineage>
</organism>
<name>A0A3S5A861_9PLAT</name>
<evidence type="ECO:0000256" key="2">
    <source>
        <dbReference type="SAM" id="Phobius"/>
    </source>
</evidence>
<keyword evidence="2" id="KW-0812">Transmembrane</keyword>
<keyword evidence="2" id="KW-0472">Membrane</keyword>
<feature type="region of interest" description="Disordered" evidence="1">
    <location>
        <begin position="74"/>
        <end position="119"/>
    </location>
</feature>
<protein>
    <submittedName>
        <fullName evidence="3">Uncharacterized protein</fullName>
    </submittedName>
</protein>
<evidence type="ECO:0000256" key="1">
    <source>
        <dbReference type="SAM" id="MobiDB-lite"/>
    </source>
</evidence>
<keyword evidence="4" id="KW-1185">Reference proteome</keyword>
<reference evidence="3" key="1">
    <citation type="submission" date="2018-11" db="EMBL/GenBank/DDBJ databases">
        <authorList>
            <consortium name="Pathogen Informatics"/>
        </authorList>
    </citation>
    <scope>NUCLEOTIDE SEQUENCE</scope>
</reference>
<feature type="compositionally biased region" description="Basic and acidic residues" evidence="1">
    <location>
        <begin position="110"/>
        <end position="119"/>
    </location>
</feature>
<proteinExistence type="predicted"/>
<evidence type="ECO:0000313" key="3">
    <source>
        <dbReference type="EMBL" id="VEL17369.1"/>
    </source>
</evidence>
<feature type="transmembrane region" description="Helical" evidence="2">
    <location>
        <begin position="344"/>
        <end position="365"/>
    </location>
</feature>
<accession>A0A3S5A861</accession>
<comment type="caution">
    <text evidence="3">The sequence shown here is derived from an EMBL/GenBank/DDBJ whole genome shotgun (WGS) entry which is preliminary data.</text>
</comment>
<evidence type="ECO:0000313" key="4">
    <source>
        <dbReference type="Proteomes" id="UP000784294"/>
    </source>
</evidence>
<dbReference type="Proteomes" id="UP000784294">
    <property type="component" value="Unassembled WGS sequence"/>
</dbReference>
<feature type="compositionally biased region" description="Acidic residues" evidence="1">
    <location>
        <begin position="93"/>
        <end position="107"/>
    </location>
</feature>
<gene>
    <name evidence="3" type="ORF">PXEA_LOCUS10809</name>
</gene>